<evidence type="ECO:0000313" key="1">
    <source>
        <dbReference type="EMBL" id="KAJ9081306.1"/>
    </source>
</evidence>
<proteinExistence type="predicted"/>
<organism evidence="1 2">
    <name type="scientific">Entomophthora muscae</name>
    <dbReference type="NCBI Taxonomy" id="34485"/>
    <lineage>
        <taxon>Eukaryota</taxon>
        <taxon>Fungi</taxon>
        <taxon>Fungi incertae sedis</taxon>
        <taxon>Zoopagomycota</taxon>
        <taxon>Entomophthoromycotina</taxon>
        <taxon>Entomophthoromycetes</taxon>
        <taxon>Entomophthorales</taxon>
        <taxon>Entomophthoraceae</taxon>
        <taxon>Entomophthora</taxon>
    </lineage>
</organism>
<dbReference type="Proteomes" id="UP001165960">
    <property type="component" value="Unassembled WGS sequence"/>
</dbReference>
<comment type="caution">
    <text evidence="1">The sequence shown here is derived from an EMBL/GenBank/DDBJ whole genome shotgun (WGS) entry which is preliminary data.</text>
</comment>
<dbReference type="EMBL" id="QTSX02001484">
    <property type="protein sequence ID" value="KAJ9081306.1"/>
    <property type="molecule type" value="Genomic_DNA"/>
</dbReference>
<reference evidence="1" key="1">
    <citation type="submission" date="2022-04" db="EMBL/GenBank/DDBJ databases">
        <title>Genome of the entomopathogenic fungus Entomophthora muscae.</title>
        <authorList>
            <person name="Elya C."/>
            <person name="Lovett B.R."/>
            <person name="Lee E."/>
            <person name="Macias A.M."/>
            <person name="Hajek A.E."/>
            <person name="De Bivort B.L."/>
            <person name="Kasson M.T."/>
            <person name="De Fine Licht H.H."/>
            <person name="Stajich J.E."/>
        </authorList>
    </citation>
    <scope>NUCLEOTIDE SEQUENCE</scope>
    <source>
        <strain evidence="1">Berkeley</strain>
    </source>
</reference>
<name>A0ACC2U3F8_9FUNG</name>
<evidence type="ECO:0000313" key="2">
    <source>
        <dbReference type="Proteomes" id="UP001165960"/>
    </source>
</evidence>
<gene>
    <name evidence="1" type="ORF">DSO57_1015976</name>
</gene>
<keyword evidence="2" id="KW-1185">Reference proteome</keyword>
<accession>A0ACC2U3F8</accession>
<protein>
    <submittedName>
        <fullName evidence="1">Uncharacterized protein</fullName>
    </submittedName>
</protein>
<sequence>MKAPLTPKPNCLPPSPDPSPPTASQYAGIAYSTLVGIVDSRVPPTVLGPCWDTLSMSIVIGLALWDSSPVPTCACYTTAQYLVSCQLWSKLKDLYSLPKASHASHQPDEHDTYGLGDGLLSLWVALGISRWLEEYGQGYLGIGFIGLIHYFLPPCSVIEVWLFFLFPV</sequence>